<proteinExistence type="predicted"/>
<gene>
    <name evidence="1" type="ORF">UFOVP27_101</name>
</gene>
<reference evidence="1" key="1">
    <citation type="submission" date="2020-04" db="EMBL/GenBank/DDBJ databases">
        <authorList>
            <person name="Chiriac C."/>
            <person name="Salcher M."/>
            <person name="Ghai R."/>
            <person name="Kavagutti S V."/>
        </authorList>
    </citation>
    <scope>NUCLEOTIDE SEQUENCE</scope>
</reference>
<accession>A0A6J5KM36</accession>
<name>A0A6J5KM36_9CAUD</name>
<evidence type="ECO:0000313" key="1">
    <source>
        <dbReference type="EMBL" id="CAB4122202.1"/>
    </source>
</evidence>
<dbReference type="EMBL" id="LR796157">
    <property type="protein sequence ID" value="CAB4122202.1"/>
    <property type="molecule type" value="Genomic_DNA"/>
</dbReference>
<organism evidence="1">
    <name type="scientific">uncultured Caudovirales phage</name>
    <dbReference type="NCBI Taxonomy" id="2100421"/>
    <lineage>
        <taxon>Viruses</taxon>
        <taxon>Duplodnaviria</taxon>
        <taxon>Heunggongvirae</taxon>
        <taxon>Uroviricota</taxon>
        <taxon>Caudoviricetes</taxon>
        <taxon>Peduoviridae</taxon>
        <taxon>Maltschvirus</taxon>
        <taxon>Maltschvirus maltsch</taxon>
    </lineage>
</organism>
<protein>
    <submittedName>
        <fullName evidence="1">Uncharacterized protein</fullName>
    </submittedName>
</protein>
<sequence>MSGKIKVAGTWRTTPNVYTKVGSTWKAVSRGYTKIGGVWRLWFIQPIVDTFTRTTAAGNLGSTDTGTAWTVLRGSWYSNGTQAIESASTATTYPLAAVDLSVSDVIVSASTPLSTCAGLGVNFWTVDANNWWAAIVYSDSYSYSYATTCTSCYSCSVCTGTGCTGLCGNAVADPNNCGCCSSICCLPDSCCGTDAYGNCICISYGPCFSCCSSFTCAGSCGTGKADTNNCGCCNTTSTCCSSVACTGTAIGYNYYVRLVSSVAGTITTIQTSTATGTVPTSIAVSTLGNVITATIYSGATSIATTTYTATSPNKGTKVGILKGYAASNQGTALDNFSAAAN</sequence>